<gene>
    <name evidence="5" type="ORF">FQN60_012614</name>
</gene>
<dbReference type="SUPFAM" id="SSF47370">
    <property type="entry name" value="Bromodomain"/>
    <property type="match status" value="1"/>
</dbReference>
<evidence type="ECO:0000256" key="2">
    <source>
        <dbReference type="ARBA" id="ARBA00023117"/>
    </source>
</evidence>
<dbReference type="PROSITE" id="PS00633">
    <property type="entry name" value="BROMODOMAIN_1"/>
    <property type="match status" value="1"/>
</dbReference>
<dbReference type="Proteomes" id="UP000327493">
    <property type="component" value="Chromosome 9"/>
</dbReference>
<evidence type="ECO:0000313" key="5">
    <source>
        <dbReference type="EMBL" id="KAA8589249.1"/>
    </source>
</evidence>
<dbReference type="AlphaFoldDB" id="A0A5J5D729"/>
<dbReference type="GO" id="GO:0000785">
    <property type="term" value="C:chromatin"/>
    <property type="evidence" value="ECO:0007669"/>
    <property type="project" value="TreeGrafter"/>
</dbReference>
<sequence length="115" mass="13556">MSNLKVFPAVSGNPPPPEIINPKSHGRVTNQLQYLEKVVIKALWGHNFSWPFRQPVDAVALRLPDYYTIITKPMDLSTIKKRLQNKYYWQALECIQDFNTMFTNCYVYNRFMQVQ</sequence>
<evidence type="ECO:0000256" key="1">
    <source>
        <dbReference type="ARBA" id="ARBA00022737"/>
    </source>
</evidence>
<dbReference type="InterPro" id="IPR001487">
    <property type="entry name" value="Bromodomain"/>
</dbReference>
<protein>
    <recommendedName>
        <fullName evidence="4">Bromo domain-containing protein</fullName>
    </recommendedName>
</protein>
<dbReference type="PANTHER" id="PTHR22880:SF143">
    <property type="entry name" value="BROMODOMAIN-CONTAINING PROTEIN 4"/>
    <property type="match status" value="1"/>
</dbReference>
<dbReference type="Pfam" id="PF00439">
    <property type="entry name" value="Bromodomain"/>
    <property type="match status" value="1"/>
</dbReference>
<accession>A0A5J5D729</accession>
<dbReference type="PANTHER" id="PTHR22880">
    <property type="entry name" value="FALZ-RELATED BROMODOMAIN-CONTAINING PROTEINS"/>
    <property type="match status" value="1"/>
</dbReference>
<proteinExistence type="predicted"/>
<dbReference type="PROSITE" id="PS50014">
    <property type="entry name" value="BROMODOMAIN_2"/>
    <property type="match status" value="1"/>
</dbReference>
<dbReference type="EMBL" id="VOFY01000009">
    <property type="protein sequence ID" value="KAA8589249.1"/>
    <property type="molecule type" value="Genomic_DNA"/>
</dbReference>
<keyword evidence="6" id="KW-1185">Reference proteome</keyword>
<dbReference type="InterPro" id="IPR036427">
    <property type="entry name" value="Bromodomain-like_sf"/>
</dbReference>
<dbReference type="Gene3D" id="1.20.920.10">
    <property type="entry name" value="Bromodomain-like"/>
    <property type="match status" value="1"/>
</dbReference>
<dbReference type="PRINTS" id="PR00503">
    <property type="entry name" value="BROMODOMAIN"/>
</dbReference>
<evidence type="ECO:0000313" key="6">
    <source>
        <dbReference type="Proteomes" id="UP000327493"/>
    </source>
</evidence>
<evidence type="ECO:0000259" key="4">
    <source>
        <dbReference type="PROSITE" id="PS50014"/>
    </source>
</evidence>
<dbReference type="InterPro" id="IPR018359">
    <property type="entry name" value="Bromodomain_CS"/>
</dbReference>
<name>A0A5J5D729_9PERO</name>
<evidence type="ECO:0000256" key="3">
    <source>
        <dbReference type="PROSITE-ProRule" id="PRU00035"/>
    </source>
</evidence>
<dbReference type="SMART" id="SM00297">
    <property type="entry name" value="BROMO"/>
    <property type="match status" value="1"/>
</dbReference>
<comment type="caution">
    <text evidence="5">The sequence shown here is derived from an EMBL/GenBank/DDBJ whole genome shotgun (WGS) entry which is preliminary data.</text>
</comment>
<dbReference type="InterPro" id="IPR050935">
    <property type="entry name" value="Bromo_chromatin_reader"/>
</dbReference>
<dbReference type="GO" id="GO:0006338">
    <property type="term" value="P:chromatin remodeling"/>
    <property type="evidence" value="ECO:0007669"/>
    <property type="project" value="TreeGrafter"/>
</dbReference>
<dbReference type="FunFam" id="1.20.920.10:FF:000002">
    <property type="entry name" value="Bromodomain-containing protein 4"/>
    <property type="match status" value="1"/>
</dbReference>
<keyword evidence="1" id="KW-0677">Repeat</keyword>
<feature type="domain" description="Bromo" evidence="4">
    <location>
        <begin position="44"/>
        <end position="109"/>
    </location>
</feature>
<organism evidence="5 6">
    <name type="scientific">Etheostoma spectabile</name>
    <name type="common">orangethroat darter</name>
    <dbReference type="NCBI Taxonomy" id="54343"/>
    <lineage>
        <taxon>Eukaryota</taxon>
        <taxon>Metazoa</taxon>
        <taxon>Chordata</taxon>
        <taxon>Craniata</taxon>
        <taxon>Vertebrata</taxon>
        <taxon>Euteleostomi</taxon>
        <taxon>Actinopterygii</taxon>
        <taxon>Neopterygii</taxon>
        <taxon>Teleostei</taxon>
        <taxon>Neoteleostei</taxon>
        <taxon>Acanthomorphata</taxon>
        <taxon>Eupercaria</taxon>
        <taxon>Perciformes</taxon>
        <taxon>Percoidei</taxon>
        <taxon>Percidae</taxon>
        <taxon>Etheostomatinae</taxon>
        <taxon>Etheostoma</taxon>
    </lineage>
</organism>
<keyword evidence="2 3" id="KW-0103">Bromodomain</keyword>
<dbReference type="GO" id="GO:0005634">
    <property type="term" value="C:nucleus"/>
    <property type="evidence" value="ECO:0007669"/>
    <property type="project" value="TreeGrafter"/>
</dbReference>
<dbReference type="GO" id="GO:0006355">
    <property type="term" value="P:regulation of DNA-templated transcription"/>
    <property type="evidence" value="ECO:0007669"/>
    <property type="project" value="TreeGrafter"/>
</dbReference>
<reference evidence="5 6" key="1">
    <citation type="submission" date="2019-08" db="EMBL/GenBank/DDBJ databases">
        <title>A chromosome-level genome assembly, high-density linkage maps, and genome scans reveal the genomic architecture of hybrid incompatibilities underlying speciation via character displacement in darters (Percidae: Etheostominae).</title>
        <authorList>
            <person name="Moran R.L."/>
            <person name="Catchen J.M."/>
            <person name="Fuller R.C."/>
        </authorList>
    </citation>
    <scope>NUCLEOTIDE SEQUENCE [LARGE SCALE GENOMIC DNA]</scope>
    <source>
        <strain evidence="5">EspeVRDwgs_2016</strain>
        <tissue evidence="5">Muscle</tissue>
    </source>
</reference>